<evidence type="ECO:0000313" key="3">
    <source>
        <dbReference type="Proteomes" id="UP000236319"/>
    </source>
</evidence>
<dbReference type="AlphaFoldDB" id="A0A2H6KC56"/>
<dbReference type="GeneID" id="39874334"/>
<reference evidence="2 3" key="1">
    <citation type="journal article" date="2017" name="BMC Genomics">
        <title>Whole-genome assembly of Babesia ovata and comparative genomics between closely related pathogens.</title>
        <authorList>
            <person name="Yamagishi J."/>
            <person name="Asada M."/>
            <person name="Hakimi H."/>
            <person name="Tanaka T.Q."/>
            <person name="Sugimoto C."/>
            <person name="Kawazu S."/>
        </authorList>
    </citation>
    <scope>NUCLEOTIDE SEQUENCE [LARGE SCALE GENOMIC DNA]</scope>
    <source>
        <strain evidence="2 3">Miyake</strain>
    </source>
</reference>
<feature type="compositionally biased region" description="Basic and acidic residues" evidence="1">
    <location>
        <begin position="97"/>
        <end position="108"/>
    </location>
</feature>
<evidence type="ECO:0000313" key="2">
    <source>
        <dbReference type="EMBL" id="GBE60564.1"/>
    </source>
</evidence>
<gene>
    <name evidence="2" type="ORF">BOVATA_020570</name>
</gene>
<dbReference type="RefSeq" id="XP_028866807.1">
    <property type="nucleotide sequence ID" value="XM_029010974.1"/>
</dbReference>
<evidence type="ECO:0000256" key="1">
    <source>
        <dbReference type="SAM" id="MobiDB-lite"/>
    </source>
</evidence>
<dbReference type="Proteomes" id="UP000236319">
    <property type="component" value="Unassembled WGS sequence"/>
</dbReference>
<accession>A0A2H6KC56</accession>
<comment type="caution">
    <text evidence="2">The sequence shown here is derived from an EMBL/GenBank/DDBJ whole genome shotgun (WGS) entry which is preliminary data.</text>
</comment>
<name>A0A2H6KC56_9APIC</name>
<dbReference type="EMBL" id="BDSA01000002">
    <property type="protein sequence ID" value="GBE60564.1"/>
    <property type="molecule type" value="Genomic_DNA"/>
</dbReference>
<proteinExistence type="predicted"/>
<keyword evidence="3" id="KW-1185">Reference proteome</keyword>
<protein>
    <submittedName>
        <fullName evidence="2">Pumilio-family RNA binding repeat domain containing protein, putative</fullName>
    </submittedName>
</protein>
<organism evidence="2 3">
    <name type="scientific">Babesia ovata</name>
    <dbReference type="NCBI Taxonomy" id="189622"/>
    <lineage>
        <taxon>Eukaryota</taxon>
        <taxon>Sar</taxon>
        <taxon>Alveolata</taxon>
        <taxon>Apicomplexa</taxon>
        <taxon>Aconoidasida</taxon>
        <taxon>Piroplasmida</taxon>
        <taxon>Babesiidae</taxon>
        <taxon>Babesia</taxon>
    </lineage>
</organism>
<sequence length="207" mass="23774">MSNFVEVEKYVRNLRDYFDKRPEESTASEKYLLVYTAFLQIKEHASPLQLRRKLLTELAPHRRKIKSINKKFAGIIQLEAFCKSEFVWIEQQKATESKKKEERKEAADHGNNAECSENQGKKFEVAENQGDNVESEENKDDNVVDGPHARQSTVEKPKESMKPMLCNKKRMKSASLRKPGTAFANSIITIRWTSTVRVSAVHLLSST</sequence>
<feature type="region of interest" description="Disordered" evidence="1">
    <location>
        <begin position="97"/>
        <end position="165"/>
    </location>
</feature>
<dbReference type="VEuPathDB" id="PiroplasmaDB:BOVATA_020570"/>